<reference evidence="2" key="1">
    <citation type="journal article" date="2020" name="Stud. Mycol.">
        <title>101 Dothideomycetes genomes: a test case for predicting lifestyles and emergence of pathogens.</title>
        <authorList>
            <person name="Haridas S."/>
            <person name="Albert R."/>
            <person name="Binder M."/>
            <person name="Bloem J."/>
            <person name="Labutti K."/>
            <person name="Salamov A."/>
            <person name="Andreopoulos B."/>
            <person name="Baker S."/>
            <person name="Barry K."/>
            <person name="Bills G."/>
            <person name="Bluhm B."/>
            <person name="Cannon C."/>
            <person name="Castanera R."/>
            <person name="Culley D."/>
            <person name="Daum C."/>
            <person name="Ezra D."/>
            <person name="Gonzalez J."/>
            <person name="Henrissat B."/>
            <person name="Kuo A."/>
            <person name="Liang C."/>
            <person name="Lipzen A."/>
            <person name="Lutzoni F."/>
            <person name="Magnuson J."/>
            <person name="Mondo S."/>
            <person name="Nolan M."/>
            <person name="Ohm R."/>
            <person name="Pangilinan J."/>
            <person name="Park H.-J."/>
            <person name="Ramirez L."/>
            <person name="Alfaro M."/>
            <person name="Sun H."/>
            <person name="Tritt A."/>
            <person name="Yoshinaga Y."/>
            <person name="Zwiers L.-H."/>
            <person name="Turgeon B."/>
            <person name="Goodwin S."/>
            <person name="Spatafora J."/>
            <person name="Crous P."/>
            <person name="Grigoriev I."/>
        </authorList>
    </citation>
    <scope>NUCLEOTIDE SEQUENCE</scope>
    <source>
        <strain evidence="2">CBS 125425</strain>
    </source>
</reference>
<dbReference type="InterPro" id="IPR019416">
    <property type="entry name" value="NCBP3"/>
</dbReference>
<dbReference type="Pfam" id="PF10309">
    <property type="entry name" value="NCBP3"/>
    <property type="match status" value="1"/>
</dbReference>
<dbReference type="GO" id="GO:0000340">
    <property type="term" value="F:RNA 7-methylguanosine cap binding"/>
    <property type="evidence" value="ECO:0007669"/>
    <property type="project" value="InterPro"/>
</dbReference>
<feature type="compositionally biased region" description="Basic and acidic residues" evidence="1">
    <location>
        <begin position="145"/>
        <end position="158"/>
    </location>
</feature>
<comment type="caution">
    <text evidence="2">The sequence shown here is derived from an EMBL/GenBank/DDBJ whole genome shotgun (WGS) entry which is preliminary data.</text>
</comment>
<sequence>MDTDMMDIDVDIDYNYEAPVERTLTTTTTEQPEDTIPAAYLESLDDVYPIPEIVNLHGVSNFGPHDPTEYAREHRDDIRVREVRWINDSSVNFEFYSREDATLALKAFTNDQNEAESLPAETGRRARPFSKLPDVVLTVRQGNTGDRKERGAAKRSEYYARNPLVRKREPRRDRERASESRIFLDYDGVGDVADNNRKESFDEGMYDDSSSTNGRNLGNDRRRNNRTRGDGYHDNRGRGIDRDRSTRNVDSYKPQPVSHQESRYGRLRGRSASPAASEDGRLGFAEDGSSLRNDYRSRSREARRRRRSPDRPQRNRDSSLTRDVWKKDRSFSFNSDKMSNHKRSDATDESALARSKGSLFDRMTKNGQPVTRPSLMSRMTKDDGELSFGRLKDDDGEPQERFVGAEPRKPSLMSRMTKGDGVNIRGAPENAFNIRGAASKGGANFSIRGAASRD</sequence>
<feature type="region of interest" description="Disordered" evidence="1">
    <location>
        <begin position="385"/>
        <end position="423"/>
    </location>
</feature>
<feature type="compositionally biased region" description="Basic and acidic residues" evidence="1">
    <location>
        <begin position="166"/>
        <end position="178"/>
    </location>
</feature>
<dbReference type="OrthoDB" id="422106at2759"/>
<evidence type="ECO:0000313" key="2">
    <source>
        <dbReference type="EMBL" id="KAF2737323.1"/>
    </source>
</evidence>
<feature type="region of interest" description="Disordered" evidence="1">
    <location>
        <begin position="138"/>
        <end position="178"/>
    </location>
</feature>
<evidence type="ECO:0000313" key="3">
    <source>
        <dbReference type="Proteomes" id="UP000799444"/>
    </source>
</evidence>
<gene>
    <name evidence="2" type="ORF">EJ04DRAFT_574720</name>
</gene>
<accession>A0A9P4V5J2</accession>
<dbReference type="GO" id="GO:0003729">
    <property type="term" value="F:mRNA binding"/>
    <property type="evidence" value="ECO:0007669"/>
    <property type="project" value="InterPro"/>
</dbReference>
<dbReference type="AlphaFoldDB" id="A0A9P4V5J2"/>
<name>A0A9P4V5J2_9PLEO</name>
<dbReference type="Proteomes" id="UP000799444">
    <property type="component" value="Unassembled WGS sequence"/>
</dbReference>
<proteinExistence type="predicted"/>
<dbReference type="EMBL" id="ML996117">
    <property type="protein sequence ID" value="KAF2737323.1"/>
    <property type="molecule type" value="Genomic_DNA"/>
</dbReference>
<feature type="region of interest" description="Disordered" evidence="1">
    <location>
        <begin position="193"/>
        <end position="356"/>
    </location>
</feature>
<feature type="compositionally biased region" description="Basic and acidic residues" evidence="1">
    <location>
        <begin position="309"/>
        <end position="330"/>
    </location>
</feature>
<keyword evidence="3" id="KW-1185">Reference proteome</keyword>
<evidence type="ECO:0000256" key="1">
    <source>
        <dbReference type="SAM" id="MobiDB-lite"/>
    </source>
</evidence>
<feature type="compositionally biased region" description="Basic and acidic residues" evidence="1">
    <location>
        <begin position="218"/>
        <end position="247"/>
    </location>
</feature>
<organism evidence="2 3">
    <name type="scientific">Polyplosphaeria fusca</name>
    <dbReference type="NCBI Taxonomy" id="682080"/>
    <lineage>
        <taxon>Eukaryota</taxon>
        <taxon>Fungi</taxon>
        <taxon>Dikarya</taxon>
        <taxon>Ascomycota</taxon>
        <taxon>Pezizomycotina</taxon>
        <taxon>Dothideomycetes</taxon>
        <taxon>Pleosporomycetidae</taxon>
        <taxon>Pleosporales</taxon>
        <taxon>Tetraplosphaeriaceae</taxon>
        <taxon>Polyplosphaeria</taxon>
    </lineage>
</organism>
<protein>
    <submittedName>
        <fullName evidence="2">Uncharacterized protein</fullName>
    </submittedName>
</protein>